<dbReference type="PANTHER" id="PTHR31360">
    <property type="match status" value="1"/>
</dbReference>
<proteinExistence type="inferred from homology"/>
<evidence type="ECO:0008006" key="5">
    <source>
        <dbReference type="Google" id="ProtNLM"/>
    </source>
</evidence>
<dbReference type="PANTHER" id="PTHR31360:SF0">
    <property type="entry name" value="OIL BODY-ASSOCIATED PROTEIN 1B"/>
    <property type="match status" value="1"/>
</dbReference>
<evidence type="ECO:0000256" key="1">
    <source>
        <dbReference type="ARBA" id="ARBA00009740"/>
    </source>
</evidence>
<dbReference type="InterPro" id="IPR012337">
    <property type="entry name" value="RNaseH-like_sf"/>
</dbReference>
<name>A0A0F7ZFP0_9HYPO</name>
<protein>
    <recommendedName>
        <fullName evidence="5">BED-type domain-containing protein</fullName>
    </recommendedName>
</protein>
<keyword evidence="2" id="KW-0732">Signal</keyword>
<evidence type="ECO:0000313" key="3">
    <source>
        <dbReference type="EMBL" id="KJZ69476.1"/>
    </source>
</evidence>
<evidence type="ECO:0000313" key="4">
    <source>
        <dbReference type="Proteomes" id="UP000054481"/>
    </source>
</evidence>
<evidence type="ECO:0000256" key="2">
    <source>
        <dbReference type="SAM" id="SignalP"/>
    </source>
</evidence>
<accession>A0A0F7ZFP0</accession>
<dbReference type="OrthoDB" id="4961446at2759"/>
<keyword evidence="4" id="KW-1185">Reference proteome</keyword>
<organism evidence="3 4">
    <name type="scientific">Hirsutella minnesotensis 3608</name>
    <dbReference type="NCBI Taxonomy" id="1043627"/>
    <lineage>
        <taxon>Eukaryota</taxon>
        <taxon>Fungi</taxon>
        <taxon>Dikarya</taxon>
        <taxon>Ascomycota</taxon>
        <taxon>Pezizomycotina</taxon>
        <taxon>Sordariomycetes</taxon>
        <taxon>Hypocreomycetidae</taxon>
        <taxon>Hypocreales</taxon>
        <taxon>Ophiocordycipitaceae</taxon>
        <taxon>Hirsutella</taxon>
    </lineage>
</organism>
<dbReference type="EMBL" id="KQ030713">
    <property type="protein sequence ID" value="KJZ69476.1"/>
    <property type="molecule type" value="Genomic_DNA"/>
</dbReference>
<dbReference type="AlphaFoldDB" id="A0A0F7ZFP0"/>
<sequence length="645" mass="73708">MRYLAVILSLFLACVLANRSFGHYGPDGTVLFLNGFHFVSGRTSWRISANHYCVIVSDDLLQCAVYNTNTSPALLVGVEYIVSRKAFQSLPAEERQLWHSHAFEVTSGFLIQPQLPEPVDHTIMKDVLVDTYGKTFQTWRYDKQNSPVPLGIPELVMGYTADEQIVPDFVQSRDGLFGCNTTFIRESRQDIRPMEVLQGADSWKHGFVLTLGLVNETCETSFTSQNDTDASWWDFTIDWENIWHGGKRLLGARRRPRHKRVVGTRIKESWIYRYGANLEHRGVRYWLCKICHIKKSYSTALYASSGTAHAARHLLRQHQIAESGERISGLKTPFSLASGSTSSSFSPASQLPLQQQTNLGYQIGSHFDEESWKARFVDWIIVEDVTFRQASGERLRWLIANGGELASRLLPEHHTTICSWIRRSFESRRHIIAELVKNAKSSVHISFDLWTASNAFNYLGTVGHFVDQEGKKRDVLLGLPRIIGPHSGENIAYHVKEVIDQYELGSKLGYFMLDNAKSNDACLETLIRWFPMDVNRCRLRCIGHIINLVVRAVLFGSNVSKFEAELRVATDEFKFDIWAKKGAIGRLHNIATYIRRTDQRRQVLRRLQTELAGDDPIFTLEIVVDGKTRWNSIYMMIKRGEFCHV</sequence>
<dbReference type="Proteomes" id="UP000054481">
    <property type="component" value="Unassembled WGS sequence"/>
</dbReference>
<gene>
    <name evidence="3" type="ORF">HIM_11138</name>
</gene>
<feature type="signal peptide" evidence="2">
    <location>
        <begin position="1"/>
        <end position="17"/>
    </location>
</feature>
<dbReference type="InterPro" id="IPR010686">
    <property type="entry name" value="OBAP-like"/>
</dbReference>
<feature type="chain" id="PRO_5002525865" description="BED-type domain-containing protein" evidence="2">
    <location>
        <begin position="18"/>
        <end position="645"/>
    </location>
</feature>
<dbReference type="Pfam" id="PF06884">
    <property type="entry name" value="DUF1264"/>
    <property type="match status" value="1"/>
</dbReference>
<reference evidence="3 4" key="1">
    <citation type="journal article" date="2014" name="Genome Biol. Evol.">
        <title>Comparative genomics and transcriptomics analyses reveal divergent lifestyle features of nematode endoparasitic fungus Hirsutella minnesotensis.</title>
        <authorList>
            <person name="Lai Y."/>
            <person name="Liu K."/>
            <person name="Zhang X."/>
            <person name="Zhang X."/>
            <person name="Li K."/>
            <person name="Wang N."/>
            <person name="Shu C."/>
            <person name="Wu Y."/>
            <person name="Wang C."/>
            <person name="Bushley K.E."/>
            <person name="Xiang M."/>
            <person name="Liu X."/>
        </authorList>
    </citation>
    <scope>NUCLEOTIDE SEQUENCE [LARGE SCALE GENOMIC DNA]</scope>
    <source>
        <strain evidence="3 4">3608</strain>
    </source>
</reference>
<comment type="similarity">
    <text evidence="1">Belongs to the OBAP family.</text>
</comment>
<dbReference type="SUPFAM" id="SSF53098">
    <property type="entry name" value="Ribonuclease H-like"/>
    <property type="match status" value="1"/>
</dbReference>